<organism evidence="2">
    <name type="scientific">Ixodes ricinus</name>
    <name type="common">Common tick</name>
    <name type="synonym">Acarus ricinus</name>
    <dbReference type="NCBI Taxonomy" id="34613"/>
    <lineage>
        <taxon>Eukaryota</taxon>
        <taxon>Metazoa</taxon>
        <taxon>Ecdysozoa</taxon>
        <taxon>Arthropoda</taxon>
        <taxon>Chelicerata</taxon>
        <taxon>Arachnida</taxon>
        <taxon>Acari</taxon>
        <taxon>Parasitiformes</taxon>
        <taxon>Ixodida</taxon>
        <taxon>Ixodoidea</taxon>
        <taxon>Ixodidae</taxon>
        <taxon>Ixodinae</taxon>
        <taxon>Ixodes</taxon>
    </lineage>
</organism>
<evidence type="ECO:0000313" key="2">
    <source>
        <dbReference type="EMBL" id="MXU91001.1"/>
    </source>
</evidence>
<proteinExistence type="predicted"/>
<dbReference type="EMBL" id="GIFC01008918">
    <property type="protein sequence ID" value="MXU91001.1"/>
    <property type="molecule type" value="Transcribed_RNA"/>
</dbReference>
<reference evidence="2" key="1">
    <citation type="submission" date="2019-12" db="EMBL/GenBank/DDBJ databases">
        <title>An insight into the sialome of adult female Ixodes ricinus ticks feeding for 6 days.</title>
        <authorList>
            <person name="Perner J."/>
            <person name="Ribeiro J.M.C."/>
        </authorList>
    </citation>
    <scope>NUCLEOTIDE SEQUENCE</scope>
    <source>
        <strain evidence="2">Semi-engorged</strain>
        <tissue evidence="2">Salivary glands</tissue>
    </source>
</reference>
<feature type="signal peptide" evidence="1">
    <location>
        <begin position="1"/>
        <end position="18"/>
    </location>
</feature>
<evidence type="ECO:0000256" key="1">
    <source>
        <dbReference type="SAM" id="SignalP"/>
    </source>
</evidence>
<keyword evidence="1" id="KW-0732">Signal</keyword>
<name>A0A6B0UNB6_IXORI</name>
<dbReference type="AlphaFoldDB" id="A0A6B0UNB6"/>
<sequence length="119" mass="13353">MRLGHVLFLLPLLPGVLTHGRRPVGKAEQVPLIFHRHHVPGCHEKVKAVCAVLCERLHRLDVFEERRLVCRQVVPGLRALSLILLLAVRDPHVLDCRLDVIDVVLAFAAAVVHPSRLPE</sequence>
<feature type="chain" id="PRO_5025668487" evidence="1">
    <location>
        <begin position="19"/>
        <end position="119"/>
    </location>
</feature>
<protein>
    <submittedName>
        <fullName evidence="2">Putative secreted protein</fullName>
    </submittedName>
</protein>
<accession>A0A6B0UNB6</accession>